<reference evidence="5" key="2">
    <citation type="submission" date="2023-01" db="EMBL/GenBank/DDBJ databases">
        <title>Draft genome sequence of Paraferrimonas sedimenticola strain NBRC 101628.</title>
        <authorList>
            <person name="Sun Q."/>
            <person name="Mori K."/>
        </authorList>
    </citation>
    <scope>NUCLEOTIDE SEQUENCE</scope>
    <source>
        <strain evidence="5">NBRC 101628</strain>
    </source>
</reference>
<dbReference type="PANTHER" id="PTHR35527">
    <property type="entry name" value="CHOLOYLGLYCINE HYDROLASE"/>
    <property type="match status" value="1"/>
</dbReference>
<comment type="similarity">
    <text evidence="1">Belongs to the peptidase C59 family.</text>
</comment>
<dbReference type="Pfam" id="PF02275">
    <property type="entry name" value="CBAH"/>
    <property type="match status" value="1"/>
</dbReference>
<dbReference type="GO" id="GO:0016787">
    <property type="term" value="F:hydrolase activity"/>
    <property type="evidence" value="ECO:0007669"/>
    <property type="project" value="UniProtKB-KW"/>
</dbReference>
<comment type="caution">
    <text evidence="5">The sequence shown here is derived from an EMBL/GenBank/DDBJ whole genome shotgun (WGS) entry which is preliminary data.</text>
</comment>
<dbReference type="InterPro" id="IPR052193">
    <property type="entry name" value="Peptidase_C59"/>
</dbReference>
<dbReference type="RefSeq" id="WP_095507114.1">
    <property type="nucleotide sequence ID" value="NZ_BSNC01000011.1"/>
</dbReference>
<dbReference type="AlphaFoldDB" id="A0AA37RZ03"/>
<dbReference type="EMBL" id="BSNC01000011">
    <property type="protein sequence ID" value="GLP97801.1"/>
    <property type="molecule type" value="Genomic_DNA"/>
</dbReference>
<evidence type="ECO:0000313" key="6">
    <source>
        <dbReference type="Proteomes" id="UP001161422"/>
    </source>
</evidence>
<organism evidence="5 6">
    <name type="scientific">Paraferrimonas sedimenticola</name>
    <dbReference type="NCBI Taxonomy" id="375674"/>
    <lineage>
        <taxon>Bacteria</taxon>
        <taxon>Pseudomonadati</taxon>
        <taxon>Pseudomonadota</taxon>
        <taxon>Gammaproteobacteria</taxon>
        <taxon>Alteromonadales</taxon>
        <taxon>Ferrimonadaceae</taxon>
        <taxon>Paraferrimonas</taxon>
    </lineage>
</organism>
<gene>
    <name evidence="5" type="ORF">GCM10007895_31080</name>
</gene>
<dbReference type="PANTHER" id="PTHR35527:SF2">
    <property type="entry name" value="HYDROLASE"/>
    <property type="match status" value="1"/>
</dbReference>
<name>A0AA37RZ03_9GAMM</name>
<evidence type="ECO:0000259" key="4">
    <source>
        <dbReference type="Pfam" id="PF02275"/>
    </source>
</evidence>
<keyword evidence="2 5" id="KW-0378">Hydrolase</keyword>
<keyword evidence="6" id="KW-1185">Reference proteome</keyword>
<evidence type="ECO:0000256" key="2">
    <source>
        <dbReference type="ARBA" id="ARBA00022801"/>
    </source>
</evidence>
<feature type="chain" id="PRO_5041455273" evidence="3">
    <location>
        <begin position="25"/>
        <end position="338"/>
    </location>
</feature>
<protein>
    <submittedName>
        <fullName evidence="5">Choloylglycine hydrolase</fullName>
    </submittedName>
</protein>
<keyword evidence="3" id="KW-0732">Signal</keyword>
<accession>A0AA37RZ03</accession>
<dbReference type="Gene3D" id="3.60.60.10">
    <property type="entry name" value="Penicillin V Acylase, Chain A"/>
    <property type="match status" value="1"/>
</dbReference>
<sequence length="338" mass="37357">MLKKTLLAVSLAATTFGAAQVANACSSFNFVAPDGGRMVGHSMELPVEAHEHLAQIPRGHKFDENGVTAKYGFVGMQHGAEKGMSTFSSGMNEHGVSITAQNLDSVYAPAGEGDMSHWNLGAYILGNAKSVDHAIELLSKVKVFEGNGVFGTMGVHWSVQDNDRAIVVEYTKGDGTPDIHESVGAMTNSPTYDAQVLMAKSKFDTDDLSKAKRNTSNQMGYIGDQSSESRFQRAVFLNTTADFSRDSSKEAILNHTWNMANTFDIPQGTLYWEWLSPTAQTVTHFTVHDLQEMDYYYRTYKDMTIRKVDVNAIDWSKAKYSAFDIYQSVSEYQPVTFN</sequence>
<evidence type="ECO:0000313" key="5">
    <source>
        <dbReference type="EMBL" id="GLP97801.1"/>
    </source>
</evidence>
<dbReference type="Proteomes" id="UP001161422">
    <property type="component" value="Unassembled WGS sequence"/>
</dbReference>
<dbReference type="InterPro" id="IPR029055">
    <property type="entry name" value="Ntn_hydrolases_N"/>
</dbReference>
<dbReference type="SUPFAM" id="SSF56235">
    <property type="entry name" value="N-terminal nucleophile aminohydrolases (Ntn hydrolases)"/>
    <property type="match status" value="1"/>
</dbReference>
<evidence type="ECO:0000256" key="1">
    <source>
        <dbReference type="ARBA" id="ARBA00006625"/>
    </source>
</evidence>
<feature type="signal peptide" evidence="3">
    <location>
        <begin position="1"/>
        <end position="24"/>
    </location>
</feature>
<dbReference type="InterPro" id="IPR029132">
    <property type="entry name" value="CBAH/NAAA_C"/>
</dbReference>
<proteinExistence type="inferred from homology"/>
<feature type="domain" description="Choloylglycine hydrolase/NAAA C-terminal" evidence="4">
    <location>
        <begin position="25"/>
        <end position="312"/>
    </location>
</feature>
<reference evidence="5" key="1">
    <citation type="journal article" date="2014" name="Int. J. Syst. Evol. Microbiol.">
        <title>Complete genome sequence of Corynebacterium casei LMG S-19264T (=DSM 44701T), isolated from a smear-ripened cheese.</title>
        <authorList>
            <consortium name="US DOE Joint Genome Institute (JGI-PGF)"/>
            <person name="Walter F."/>
            <person name="Albersmeier A."/>
            <person name="Kalinowski J."/>
            <person name="Ruckert C."/>
        </authorList>
    </citation>
    <scope>NUCLEOTIDE SEQUENCE</scope>
    <source>
        <strain evidence="5">NBRC 101628</strain>
    </source>
</reference>
<evidence type="ECO:0000256" key="3">
    <source>
        <dbReference type="SAM" id="SignalP"/>
    </source>
</evidence>